<organism evidence="3 4">
    <name type="scientific">Cymbomonas tetramitiformis</name>
    <dbReference type="NCBI Taxonomy" id="36881"/>
    <lineage>
        <taxon>Eukaryota</taxon>
        <taxon>Viridiplantae</taxon>
        <taxon>Chlorophyta</taxon>
        <taxon>Pyramimonadophyceae</taxon>
        <taxon>Pyramimonadales</taxon>
        <taxon>Pyramimonadaceae</taxon>
        <taxon>Cymbomonas</taxon>
    </lineage>
</organism>
<evidence type="ECO:0000256" key="2">
    <source>
        <dbReference type="SAM" id="MobiDB-lite"/>
    </source>
</evidence>
<name>A0AAE0C0W8_9CHLO</name>
<dbReference type="EMBL" id="LGRX02029863">
    <property type="protein sequence ID" value="KAK3246391.1"/>
    <property type="molecule type" value="Genomic_DNA"/>
</dbReference>
<feature type="coiled-coil region" evidence="1">
    <location>
        <begin position="79"/>
        <end position="106"/>
    </location>
</feature>
<comment type="caution">
    <text evidence="3">The sequence shown here is derived from an EMBL/GenBank/DDBJ whole genome shotgun (WGS) entry which is preliminary data.</text>
</comment>
<gene>
    <name evidence="3" type="ORF">CYMTET_44073</name>
</gene>
<dbReference type="AlphaFoldDB" id="A0AAE0C0W8"/>
<feature type="region of interest" description="Disordered" evidence="2">
    <location>
        <begin position="42"/>
        <end position="61"/>
    </location>
</feature>
<reference evidence="3 4" key="1">
    <citation type="journal article" date="2015" name="Genome Biol. Evol.">
        <title>Comparative Genomics of a Bacterivorous Green Alga Reveals Evolutionary Causalities and Consequences of Phago-Mixotrophic Mode of Nutrition.</title>
        <authorList>
            <person name="Burns J.A."/>
            <person name="Paasch A."/>
            <person name="Narechania A."/>
            <person name="Kim E."/>
        </authorList>
    </citation>
    <scope>NUCLEOTIDE SEQUENCE [LARGE SCALE GENOMIC DNA]</scope>
    <source>
        <strain evidence="3 4">PLY_AMNH</strain>
    </source>
</reference>
<keyword evidence="4" id="KW-1185">Reference proteome</keyword>
<protein>
    <submittedName>
        <fullName evidence="3">Uncharacterized protein</fullName>
    </submittedName>
</protein>
<keyword evidence="1" id="KW-0175">Coiled coil</keyword>
<feature type="compositionally biased region" description="Basic residues" evidence="2">
    <location>
        <begin position="13"/>
        <end position="28"/>
    </location>
</feature>
<feature type="region of interest" description="Disordered" evidence="2">
    <location>
        <begin position="1"/>
        <end position="37"/>
    </location>
</feature>
<evidence type="ECO:0000313" key="3">
    <source>
        <dbReference type="EMBL" id="KAK3246391.1"/>
    </source>
</evidence>
<evidence type="ECO:0000256" key="1">
    <source>
        <dbReference type="SAM" id="Coils"/>
    </source>
</evidence>
<sequence length="121" mass="13804">MLAHQKEMVKQERKQRKVAKRKLAQVRRRGSEGAFVQRVDASGAAKLKPSDTNSNYESCRRNPRKRVALEAATAHQLQLAALHMDMHKATEEAARMQQELLTEVRQEAQRAALESVNEQRS</sequence>
<accession>A0AAE0C0W8</accession>
<dbReference type="Proteomes" id="UP001190700">
    <property type="component" value="Unassembled WGS sequence"/>
</dbReference>
<evidence type="ECO:0000313" key="4">
    <source>
        <dbReference type="Proteomes" id="UP001190700"/>
    </source>
</evidence>
<proteinExistence type="predicted"/>
<feature type="compositionally biased region" description="Basic and acidic residues" evidence="2">
    <location>
        <begin position="1"/>
        <end position="12"/>
    </location>
</feature>